<evidence type="ECO:0000313" key="1">
    <source>
        <dbReference type="EMBL" id="CAE2326375.1"/>
    </source>
</evidence>
<organism evidence="1">
    <name type="scientific">Paramoeba aestuarina</name>
    <dbReference type="NCBI Taxonomy" id="180227"/>
    <lineage>
        <taxon>Eukaryota</taxon>
        <taxon>Amoebozoa</taxon>
        <taxon>Discosea</taxon>
        <taxon>Flabellinia</taxon>
        <taxon>Dactylopodida</taxon>
        <taxon>Paramoebidae</taxon>
        <taxon>Paramoeba</taxon>
    </lineage>
</organism>
<sequence length="248" mass="28683">MITGHLVESKAWMKRHGKEAYQILEKMFTDCPQDHFFDHMLQFQFVGDVWKEGVLVGFSAVSWIDEPFLVEGVKCYVLINGPTVLVPAGWGMRIFFKQLSLFLAERVTKVEENAKVFMVMLSEGIKSFLFLENNFDCYYPHWAYPTPRFEQAVLNEVGAFFGKSEWVPEKGIVLYEEGEGKLKPEINEMVMGSLLPAEEKIFQFFKSKNPGFLDGDYLVCIAPCDRNYFAKHLCILEGEKKVPWFSRL</sequence>
<dbReference type="EMBL" id="HBKR01030832">
    <property type="protein sequence ID" value="CAE2326375.1"/>
    <property type="molecule type" value="Transcribed_RNA"/>
</dbReference>
<evidence type="ECO:0008006" key="2">
    <source>
        <dbReference type="Google" id="ProtNLM"/>
    </source>
</evidence>
<accession>A0A7S4P7X3</accession>
<name>A0A7S4P7X3_9EUKA</name>
<proteinExistence type="predicted"/>
<gene>
    <name evidence="1" type="ORF">NAES01612_LOCUS20236</name>
</gene>
<protein>
    <recommendedName>
        <fullName evidence="2">N-acetyltransferase domain-containing protein</fullName>
    </recommendedName>
</protein>
<reference evidence="1" key="1">
    <citation type="submission" date="2021-01" db="EMBL/GenBank/DDBJ databases">
        <authorList>
            <person name="Corre E."/>
            <person name="Pelletier E."/>
            <person name="Niang G."/>
            <person name="Scheremetjew M."/>
            <person name="Finn R."/>
            <person name="Kale V."/>
            <person name="Holt S."/>
            <person name="Cochrane G."/>
            <person name="Meng A."/>
            <person name="Brown T."/>
            <person name="Cohen L."/>
        </authorList>
    </citation>
    <scope>NUCLEOTIDE SEQUENCE</scope>
    <source>
        <strain evidence="1">SoJaBio B1-5/56/2</strain>
    </source>
</reference>
<dbReference type="AlphaFoldDB" id="A0A7S4P7X3"/>